<sequence length="372" mass="40919">MKLLLTLLCCLPLCLLAQDDAAASTAPQAAPDTTIYDIADEAPRFPTPCETLDTTAAAKSECAQIGLLDYINRRVLYPAEAREKEISGMAVIGFVVEANGIISKARILRDPGGNLGLAALRSVIGMANQVRWRPAIKDGKPVRFNFVLPIRFRLEEPKPYVLSGQDTIYTELTKALAFTANDGKLGEYLTEKVKYPAIGEDSCQTGQLDLQLLVHPDGRVDVQDIIDYNDLGTEFTFEAINVATQSYGKWSPAEYNGRPVTAAYNVSFSFAPESEACAQTVTAYNEAIALLNEGQQLVQDSTTLEAGLAKMDRAVAYFPNDGRFRIVRGQTRMDNNRLLGACEDLTMAKQISLIDWYDSVLPLICRQVEEEE</sequence>
<protein>
    <submittedName>
        <fullName evidence="12">TonB family C-terminal domain-containing protein</fullName>
    </submittedName>
</protein>
<accession>A0A1H9MMN7</accession>
<dbReference type="GO" id="GO:0098797">
    <property type="term" value="C:plasma membrane protein complex"/>
    <property type="evidence" value="ECO:0007669"/>
    <property type="project" value="TreeGrafter"/>
</dbReference>
<evidence type="ECO:0000259" key="11">
    <source>
        <dbReference type="PROSITE" id="PS52015"/>
    </source>
</evidence>
<keyword evidence="6" id="KW-0812">Transmembrane</keyword>
<dbReference type="Proteomes" id="UP000199021">
    <property type="component" value="Unassembled WGS sequence"/>
</dbReference>
<proteinExistence type="inferred from homology"/>
<feature type="signal peptide" evidence="10">
    <location>
        <begin position="1"/>
        <end position="17"/>
    </location>
</feature>
<dbReference type="Pfam" id="PF03544">
    <property type="entry name" value="TonB_C"/>
    <property type="match status" value="2"/>
</dbReference>
<dbReference type="SUPFAM" id="SSF74653">
    <property type="entry name" value="TolA/TonB C-terminal domain"/>
    <property type="match status" value="2"/>
</dbReference>
<evidence type="ECO:0000256" key="9">
    <source>
        <dbReference type="ARBA" id="ARBA00023136"/>
    </source>
</evidence>
<evidence type="ECO:0000256" key="10">
    <source>
        <dbReference type="SAM" id="SignalP"/>
    </source>
</evidence>
<dbReference type="InterPro" id="IPR051045">
    <property type="entry name" value="TonB-dependent_transducer"/>
</dbReference>
<dbReference type="PANTHER" id="PTHR33446:SF2">
    <property type="entry name" value="PROTEIN TONB"/>
    <property type="match status" value="1"/>
</dbReference>
<keyword evidence="10" id="KW-0732">Signal</keyword>
<dbReference type="STRING" id="478744.SAMN05444359_13016"/>
<keyword evidence="13" id="KW-1185">Reference proteome</keyword>
<dbReference type="OrthoDB" id="1039448at2"/>
<evidence type="ECO:0000256" key="4">
    <source>
        <dbReference type="ARBA" id="ARBA00022475"/>
    </source>
</evidence>
<dbReference type="Gene3D" id="3.30.1150.10">
    <property type="match status" value="2"/>
</dbReference>
<dbReference type="AlphaFoldDB" id="A0A1H9MMN7"/>
<keyword evidence="3" id="KW-0813">Transport</keyword>
<name>A0A1H9MMN7_9BACT</name>
<dbReference type="GO" id="GO:0055085">
    <property type="term" value="P:transmembrane transport"/>
    <property type="evidence" value="ECO:0007669"/>
    <property type="project" value="InterPro"/>
</dbReference>
<evidence type="ECO:0000256" key="5">
    <source>
        <dbReference type="ARBA" id="ARBA00022519"/>
    </source>
</evidence>
<evidence type="ECO:0000256" key="1">
    <source>
        <dbReference type="ARBA" id="ARBA00004383"/>
    </source>
</evidence>
<evidence type="ECO:0000313" key="13">
    <source>
        <dbReference type="Proteomes" id="UP000199021"/>
    </source>
</evidence>
<keyword evidence="8" id="KW-1133">Transmembrane helix</keyword>
<evidence type="ECO:0000256" key="3">
    <source>
        <dbReference type="ARBA" id="ARBA00022448"/>
    </source>
</evidence>
<dbReference type="RefSeq" id="WP_090172393.1">
    <property type="nucleotide sequence ID" value="NZ_FOFB01000030.1"/>
</dbReference>
<dbReference type="PANTHER" id="PTHR33446">
    <property type="entry name" value="PROTEIN TONB-RELATED"/>
    <property type="match status" value="1"/>
</dbReference>
<dbReference type="InParanoid" id="A0A1H9MMN7"/>
<evidence type="ECO:0000256" key="2">
    <source>
        <dbReference type="ARBA" id="ARBA00006555"/>
    </source>
</evidence>
<dbReference type="GO" id="GO:0015031">
    <property type="term" value="P:protein transport"/>
    <property type="evidence" value="ECO:0007669"/>
    <property type="project" value="UniProtKB-KW"/>
</dbReference>
<reference evidence="13" key="1">
    <citation type="submission" date="2016-10" db="EMBL/GenBank/DDBJ databases">
        <authorList>
            <person name="Varghese N."/>
            <person name="Submissions S."/>
        </authorList>
    </citation>
    <scope>NUCLEOTIDE SEQUENCE [LARGE SCALE GENOMIC DNA]</scope>
    <source>
        <strain evidence="13">DSM 24740</strain>
    </source>
</reference>
<dbReference type="GO" id="GO:0031992">
    <property type="term" value="F:energy transducer activity"/>
    <property type="evidence" value="ECO:0007669"/>
    <property type="project" value="TreeGrafter"/>
</dbReference>
<evidence type="ECO:0000256" key="6">
    <source>
        <dbReference type="ARBA" id="ARBA00022692"/>
    </source>
</evidence>
<comment type="similarity">
    <text evidence="2">Belongs to the TonB family.</text>
</comment>
<evidence type="ECO:0000256" key="7">
    <source>
        <dbReference type="ARBA" id="ARBA00022927"/>
    </source>
</evidence>
<keyword evidence="7" id="KW-0653">Protein transport</keyword>
<keyword evidence="5" id="KW-0997">Cell inner membrane</keyword>
<keyword evidence="4" id="KW-1003">Cell membrane</keyword>
<evidence type="ECO:0000313" key="12">
    <source>
        <dbReference type="EMBL" id="SER24715.1"/>
    </source>
</evidence>
<gene>
    <name evidence="12" type="ORF">SAMN05444359_13016</name>
</gene>
<feature type="domain" description="TonB C-terminal" evidence="11">
    <location>
        <begin position="62"/>
        <end position="161"/>
    </location>
</feature>
<keyword evidence="9" id="KW-0472">Membrane</keyword>
<dbReference type="PROSITE" id="PS52015">
    <property type="entry name" value="TONB_CTD"/>
    <property type="match status" value="1"/>
</dbReference>
<dbReference type="InterPro" id="IPR037682">
    <property type="entry name" value="TonB_C"/>
</dbReference>
<comment type="subcellular location">
    <subcellularLocation>
        <location evidence="1">Cell inner membrane</location>
        <topology evidence="1">Single-pass membrane protein</topology>
        <orientation evidence="1">Periplasmic side</orientation>
    </subcellularLocation>
</comment>
<dbReference type="InterPro" id="IPR006260">
    <property type="entry name" value="TonB/TolA_C"/>
</dbReference>
<evidence type="ECO:0000256" key="8">
    <source>
        <dbReference type="ARBA" id="ARBA00022989"/>
    </source>
</evidence>
<organism evidence="12 13">
    <name type="scientific">Neolewinella agarilytica</name>
    <dbReference type="NCBI Taxonomy" id="478744"/>
    <lineage>
        <taxon>Bacteria</taxon>
        <taxon>Pseudomonadati</taxon>
        <taxon>Bacteroidota</taxon>
        <taxon>Saprospiria</taxon>
        <taxon>Saprospirales</taxon>
        <taxon>Lewinellaceae</taxon>
        <taxon>Neolewinella</taxon>
    </lineage>
</organism>
<feature type="chain" id="PRO_5011537316" evidence="10">
    <location>
        <begin position="18"/>
        <end position="372"/>
    </location>
</feature>
<dbReference type="NCBIfam" id="TIGR01352">
    <property type="entry name" value="tonB_Cterm"/>
    <property type="match status" value="1"/>
</dbReference>
<dbReference type="EMBL" id="FOFB01000030">
    <property type="protein sequence ID" value="SER24715.1"/>
    <property type="molecule type" value="Genomic_DNA"/>
</dbReference>